<reference evidence="1" key="1">
    <citation type="submission" date="2022-06" db="EMBL/GenBank/DDBJ databases">
        <title>The First Complete Genome of the Simian Malaria Parasite Plasmodium brasilianum.</title>
        <authorList>
            <person name="Bajic M."/>
            <person name="Ravishankar S."/>
        </authorList>
    </citation>
    <scope>NUCLEOTIDE SEQUENCE</scope>
    <source>
        <strain evidence="1">Bolivian I</strain>
    </source>
</reference>
<dbReference type="Proteomes" id="UP001056978">
    <property type="component" value="Chromosome 13"/>
</dbReference>
<organism evidence="1 2">
    <name type="scientific">Plasmodium brasilianum</name>
    <dbReference type="NCBI Taxonomy" id="5824"/>
    <lineage>
        <taxon>Eukaryota</taxon>
        <taxon>Sar</taxon>
        <taxon>Alveolata</taxon>
        <taxon>Apicomplexa</taxon>
        <taxon>Aconoidasida</taxon>
        <taxon>Haemosporida</taxon>
        <taxon>Plasmodiidae</taxon>
        <taxon>Plasmodium</taxon>
        <taxon>Plasmodium (Plasmodium)</taxon>
    </lineage>
</organism>
<evidence type="ECO:0000313" key="1">
    <source>
        <dbReference type="EMBL" id="KAI4835977.1"/>
    </source>
</evidence>
<sequence length="539" mass="64323">MININEAINENLDLFIYEDPEKCEVQNLFESIQAPWFYHLMHLLELNKEDFINIKNIIEHVKKRGNENYHILDIIDYKTYSDIMRKINSNVKNTLSVYLFSCKYFLSKYSKNIESSRHIHFVFVFGNNTADLDSVCSSIIYSFFLYIWYCLKSKIIKENESDILKFFIPVINIKKSDMKLKNLITWWLEKCEMYNPEEILVFNDDQNLLEVLKCENKYDVCFVDFNDFESNNIYNINNVKSIIDHHMLKEEVKNKRITKSVYPIYVCSCMVIIAYLYKYSSKFLGIPFINKNMMWLIYGAILKDSNNFSKEGYGKRWIQQDLNIFQSLKRFFRISNKMDIYLTYTFNIIRFSINLKKFINGMNSATSDICVYVDANMCTIFVYSLQGIENLLFADYKDYNYEVLEKKIKIRIASIDFSIDLLFSNEDINRLVRKLVSSIKYENDYELCGENNFSFFILLGSYLDNYKLNKDMGMFFYNNDVNKDDLMNALLENKDIKLAKKGCKNITWENNSYDIGIFQINNQSYSRKRLEYFLNEYFS</sequence>
<name>A0ACB9Y5X2_PLABR</name>
<dbReference type="EMBL" id="CM043781">
    <property type="protein sequence ID" value="KAI4835977.1"/>
    <property type="molecule type" value="Genomic_DNA"/>
</dbReference>
<accession>A0ACB9Y5X2</accession>
<protein>
    <submittedName>
        <fullName evidence="1">Uncharacterized protein</fullName>
    </submittedName>
</protein>
<keyword evidence="2" id="KW-1185">Reference proteome</keyword>
<gene>
    <name evidence="1" type="ORF">MKS88_005196</name>
</gene>
<comment type="caution">
    <text evidence="1">The sequence shown here is derived from an EMBL/GenBank/DDBJ whole genome shotgun (WGS) entry which is preliminary data.</text>
</comment>
<evidence type="ECO:0000313" key="2">
    <source>
        <dbReference type="Proteomes" id="UP001056978"/>
    </source>
</evidence>
<proteinExistence type="predicted"/>